<dbReference type="EMBL" id="JBEDNP010000001">
    <property type="protein sequence ID" value="MEQ3537559.1"/>
    <property type="molecule type" value="Genomic_DNA"/>
</dbReference>
<protein>
    <submittedName>
        <fullName evidence="1">Uncharacterized protein</fullName>
    </submittedName>
</protein>
<proteinExistence type="predicted"/>
<dbReference type="Gene3D" id="3.30.720.120">
    <property type="match status" value="1"/>
</dbReference>
<gene>
    <name evidence="1" type="ORF">WHI96_01895</name>
</gene>
<reference evidence="1 2" key="1">
    <citation type="submission" date="2024-03" db="EMBL/GenBank/DDBJ databases">
        <title>Draft genome sequence of Pseudonocardia tropica JCM 19149.</title>
        <authorList>
            <person name="Butdee W."/>
            <person name="Duangmal K."/>
        </authorList>
    </citation>
    <scope>NUCLEOTIDE SEQUENCE [LARGE SCALE GENOMIC DNA]</scope>
    <source>
        <strain evidence="1 2">JCM 19149</strain>
    </source>
</reference>
<keyword evidence="2" id="KW-1185">Reference proteome</keyword>
<accession>A0ABV1JNP5</accession>
<dbReference type="Proteomes" id="UP001464923">
    <property type="component" value="Unassembled WGS sequence"/>
</dbReference>
<organism evidence="1 2">
    <name type="scientific">Pseudonocardia tropica</name>
    <dbReference type="NCBI Taxonomy" id="681289"/>
    <lineage>
        <taxon>Bacteria</taxon>
        <taxon>Bacillati</taxon>
        <taxon>Actinomycetota</taxon>
        <taxon>Actinomycetes</taxon>
        <taxon>Pseudonocardiales</taxon>
        <taxon>Pseudonocardiaceae</taxon>
        <taxon>Pseudonocardia</taxon>
    </lineage>
</organism>
<sequence>MRSTVRPVLRHDDPGAAARSLVDAAGFTSAVVVRGDVGYAELTRDGGTVLLGGTRHDDGVHAGPHAGAVYVACRSDDEGDLWTSGTHPGGG</sequence>
<name>A0ABV1JNP5_9PSEU</name>
<evidence type="ECO:0000313" key="1">
    <source>
        <dbReference type="EMBL" id="MEQ3537559.1"/>
    </source>
</evidence>
<dbReference type="RefSeq" id="WP_345648319.1">
    <property type="nucleotide sequence ID" value="NZ_BAABLY010000055.1"/>
</dbReference>
<evidence type="ECO:0000313" key="2">
    <source>
        <dbReference type="Proteomes" id="UP001464923"/>
    </source>
</evidence>
<comment type="caution">
    <text evidence="1">The sequence shown here is derived from an EMBL/GenBank/DDBJ whole genome shotgun (WGS) entry which is preliminary data.</text>
</comment>